<proteinExistence type="predicted"/>
<sequence length="204" mass="23125">MADSGSMLLSTSSKKQKREKGSDDTAAMEMKHHKTRAPDSRLPVDQAKTNNMERQVISAAPNRSYLPPDTVEEILDLLPFNSIERFRSVFKSLLSLPAIKFNVPKLLYYPYITNFPPSNYAMISDYSTSCDSKWEMFVWNSFTSVCGKFPPTDYYAYGFGFLENIEEPWKGILAAYYMAKEGHGSLLEWCTSLETPGIILGRKA</sequence>
<protein>
    <recommendedName>
        <fullName evidence="4">F-box domain-containing protein</fullName>
    </recommendedName>
</protein>
<dbReference type="AlphaFoldDB" id="A0A9Q0GKA8"/>
<evidence type="ECO:0000313" key="3">
    <source>
        <dbReference type="Proteomes" id="UP001141552"/>
    </source>
</evidence>
<accession>A0A9Q0GKA8</accession>
<dbReference type="Proteomes" id="UP001141552">
    <property type="component" value="Unassembled WGS sequence"/>
</dbReference>
<reference evidence="2" key="1">
    <citation type="submission" date="2022-02" db="EMBL/GenBank/DDBJ databases">
        <authorList>
            <person name="Henning P.M."/>
            <person name="McCubbin A.G."/>
            <person name="Shore J.S."/>
        </authorList>
    </citation>
    <scope>NUCLEOTIDE SEQUENCE</scope>
    <source>
        <strain evidence="2">F60SS</strain>
        <tissue evidence="2">Leaves</tissue>
    </source>
</reference>
<feature type="region of interest" description="Disordered" evidence="1">
    <location>
        <begin position="1"/>
        <end position="42"/>
    </location>
</feature>
<reference evidence="2" key="2">
    <citation type="journal article" date="2023" name="Plants (Basel)">
        <title>Annotation of the Turnera subulata (Passifloraceae) Draft Genome Reveals the S-Locus Evolved after the Divergence of Turneroideae from Passifloroideae in a Stepwise Manner.</title>
        <authorList>
            <person name="Henning P.M."/>
            <person name="Roalson E.H."/>
            <person name="Mir W."/>
            <person name="McCubbin A.G."/>
            <person name="Shore J.S."/>
        </authorList>
    </citation>
    <scope>NUCLEOTIDE SEQUENCE</scope>
    <source>
        <strain evidence="2">F60SS</strain>
    </source>
</reference>
<dbReference type="OrthoDB" id="591557at2759"/>
<organism evidence="2 3">
    <name type="scientific">Turnera subulata</name>
    <dbReference type="NCBI Taxonomy" id="218843"/>
    <lineage>
        <taxon>Eukaryota</taxon>
        <taxon>Viridiplantae</taxon>
        <taxon>Streptophyta</taxon>
        <taxon>Embryophyta</taxon>
        <taxon>Tracheophyta</taxon>
        <taxon>Spermatophyta</taxon>
        <taxon>Magnoliopsida</taxon>
        <taxon>eudicotyledons</taxon>
        <taxon>Gunneridae</taxon>
        <taxon>Pentapetalae</taxon>
        <taxon>rosids</taxon>
        <taxon>fabids</taxon>
        <taxon>Malpighiales</taxon>
        <taxon>Passifloraceae</taxon>
        <taxon>Turnera</taxon>
    </lineage>
</organism>
<evidence type="ECO:0008006" key="4">
    <source>
        <dbReference type="Google" id="ProtNLM"/>
    </source>
</evidence>
<dbReference type="EMBL" id="JAKUCV010000041">
    <property type="protein sequence ID" value="KAJ4851502.1"/>
    <property type="molecule type" value="Genomic_DNA"/>
</dbReference>
<comment type="caution">
    <text evidence="2">The sequence shown here is derived from an EMBL/GenBank/DDBJ whole genome shotgun (WGS) entry which is preliminary data.</text>
</comment>
<name>A0A9Q0GKA8_9ROSI</name>
<keyword evidence="3" id="KW-1185">Reference proteome</keyword>
<gene>
    <name evidence="2" type="ORF">Tsubulata_019400</name>
</gene>
<evidence type="ECO:0000256" key="1">
    <source>
        <dbReference type="SAM" id="MobiDB-lite"/>
    </source>
</evidence>
<evidence type="ECO:0000313" key="2">
    <source>
        <dbReference type="EMBL" id="KAJ4851502.1"/>
    </source>
</evidence>